<dbReference type="InterPro" id="IPR035940">
    <property type="entry name" value="CAP_sf"/>
</dbReference>
<dbReference type="Pfam" id="PF00188">
    <property type="entry name" value="CAP"/>
    <property type="match status" value="1"/>
</dbReference>
<reference evidence="2" key="2">
    <citation type="journal article" date="2023" name="Infect Dis Poverty">
        <title>Chromosome-scale genome of the human blood fluke Schistosoma mekongi and its implications for public health.</title>
        <authorList>
            <person name="Zhou M."/>
            <person name="Xu L."/>
            <person name="Xu D."/>
            <person name="Chen W."/>
            <person name="Khan J."/>
            <person name="Hu Y."/>
            <person name="Huang H."/>
            <person name="Wei H."/>
            <person name="Zhang Y."/>
            <person name="Chusongsang P."/>
            <person name="Tanasarnprasert K."/>
            <person name="Hu X."/>
            <person name="Limpanont Y."/>
            <person name="Lv Z."/>
        </authorList>
    </citation>
    <scope>NUCLEOTIDE SEQUENCE</scope>
    <source>
        <strain evidence="2">LV_2022a</strain>
    </source>
</reference>
<proteinExistence type="predicted"/>
<sequence>MSNDTATVVLNVIKCQMTQQQLDLLNLLHNKLRNDSHDSRVSGQPQSKYSKILMWNNTLQQYAESHVKHCNPNVTLARQHYNNSMSVNVDDRGDVMSIRMMTLRAVGDEVGHVGCKQLVTVTD</sequence>
<feature type="domain" description="SCP" evidence="1">
    <location>
        <begin position="28"/>
        <end position="83"/>
    </location>
</feature>
<keyword evidence="3" id="KW-1185">Reference proteome</keyword>
<dbReference type="EMBL" id="JALJAT010000006">
    <property type="protein sequence ID" value="KAK4468462.1"/>
    <property type="molecule type" value="Genomic_DNA"/>
</dbReference>
<dbReference type="Gene3D" id="3.40.33.10">
    <property type="entry name" value="CAP"/>
    <property type="match status" value="1"/>
</dbReference>
<organism evidence="2 3">
    <name type="scientific">Schistosoma mekongi</name>
    <name type="common">Parasitic worm</name>
    <dbReference type="NCBI Taxonomy" id="38744"/>
    <lineage>
        <taxon>Eukaryota</taxon>
        <taxon>Metazoa</taxon>
        <taxon>Spiralia</taxon>
        <taxon>Lophotrochozoa</taxon>
        <taxon>Platyhelminthes</taxon>
        <taxon>Trematoda</taxon>
        <taxon>Digenea</taxon>
        <taxon>Strigeidida</taxon>
        <taxon>Schistosomatoidea</taxon>
        <taxon>Schistosomatidae</taxon>
        <taxon>Schistosoma</taxon>
    </lineage>
</organism>
<reference evidence="2" key="1">
    <citation type="submission" date="2022-04" db="EMBL/GenBank/DDBJ databases">
        <authorList>
            <person name="Xu L."/>
            <person name="Lv Z."/>
        </authorList>
    </citation>
    <scope>NUCLEOTIDE SEQUENCE</scope>
    <source>
        <strain evidence="2">LV_2022a</strain>
    </source>
</reference>
<evidence type="ECO:0000313" key="3">
    <source>
        <dbReference type="Proteomes" id="UP001292079"/>
    </source>
</evidence>
<dbReference type="AlphaFoldDB" id="A0AAE2D276"/>
<accession>A0AAE2D276</accession>
<dbReference type="InterPro" id="IPR014044">
    <property type="entry name" value="CAP_dom"/>
</dbReference>
<evidence type="ECO:0000259" key="1">
    <source>
        <dbReference type="Pfam" id="PF00188"/>
    </source>
</evidence>
<dbReference type="Proteomes" id="UP001292079">
    <property type="component" value="Unassembled WGS sequence"/>
</dbReference>
<name>A0AAE2D276_SCHME</name>
<protein>
    <recommendedName>
        <fullName evidence="1">SCP domain-containing protein</fullName>
    </recommendedName>
</protein>
<gene>
    <name evidence="2" type="ORF">MN116_007666</name>
</gene>
<evidence type="ECO:0000313" key="2">
    <source>
        <dbReference type="EMBL" id="KAK4468462.1"/>
    </source>
</evidence>
<dbReference type="SUPFAM" id="SSF55797">
    <property type="entry name" value="PR-1-like"/>
    <property type="match status" value="1"/>
</dbReference>
<comment type="caution">
    <text evidence="2">The sequence shown here is derived from an EMBL/GenBank/DDBJ whole genome shotgun (WGS) entry which is preliminary data.</text>
</comment>